<evidence type="ECO:0000313" key="3">
    <source>
        <dbReference type="Proteomes" id="UP001174936"/>
    </source>
</evidence>
<comment type="caution">
    <text evidence="2">The sequence shown here is derived from an EMBL/GenBank/DDBJ whole genome shotgun (WGS) entry which is preliminary data.</text>
</comment>
<dbReference type="Proteomes" id="UP001174936">
    <property type="component" value="Unassembled WGS sequence"/>
</dbReference>
<accession>A0AA39XW75</accession>
<evidence type="ECO:0000259" key="1">
    <source>
        <dbReference type="Pfam" id="PF20150"/>
    </source>
</evidence>
<sequence>MPDTFHHFSLMPFELREEIWKFAIRPAVPGAHFFSVYPEGMVYLRDPTPDWLLWRRTMLCSLFEAFDPLDPAQCLGAPRCRPKGYYYTPTQDPTPATSLFRPISEPVMPPDSWLRNNPSIYLVDSSLWSACAESRRVIEREFRRPEHRGPTPYAITPADQQGKRHSKIPCLFPLPGVISYSIRVGDDANEQRFLTVMPHRDLLILQPTVKLSQFPRPAELSAIPFFARGDIRRTSDCPGHQIAVEYDPMWDTAQPFGNSTSSNYDGHYESRYQSIQNAEYSKLWFIDYRIKPAATSRTKFPVAGRPDAERKVFLGSDRRYVEVLPWEWSDGEDGRHHCGPFFFIVAVKHELECRPFGCRCGLIPESKWGADKWVALNQVPEFGVLACEPL</sequence>
<reference evidence="2" key="1">
    <citation type="submission" date="2023-06" db="EMBL/GenBank/DDBJ databases">
        <title>Genome-scale phylogeny and comparative genomics of the fungal order Sordariales.</title>
        <authorList>
            <consortium name="Lawrence Berkeley National Laboratory"/>
            <person name="Hensen N."/>
            <person name="Bonometti L."/>
            <person name="Westerberg I."/>
            <person name="Brannstrom I.O."/>
            <person name="Guillou S."/>
            <person name="Cros-Aarteil S."/>
            <person name="Calhoun S."/>
            <person name="Haridas S."/>
            <person name="Kuo A."/>
            <person name="Mondo S."/>
            <person name="Pangilinan J."/>
            <person name="Riley R."/>
            <person name="Labutti K."/>
            <person name="Andreopoulos B."/>
            <person name="Lipzen A."/>
            <person name="Chen C."/>
            <person name="Yanf M."/>
            <person name="Daum C."/>
            <person name="Ng V."/>
            <person name="Clum A."/>
            <person name="Steindorff A."/>
            <person name="Ohm R."/>
            <person name="Martin F."/>
            <person name="Silar P."/>
            <person name="Natvig D."/>
            <person name="Lalanne C."/>
            <person name="Gautier V."/>
            <person name="Ament-Velasquez S.L."/>
            <person name="Kruys A."/>
            <person name="Hutchinson M.I."/>
            <person name="Powell A.J."/>
            <person name="Barry K."/>
            <person name="Miller A.N."/>
            <person name="Grigoriev I.V."/>
            <person name="Debuchy R."/>
            <person name="Gladieux P."/>
            <person name="Thoren M.H."/>
            <person name="Johannesson H."/>
        </authorList>
    </citation>
    <scope>NUCLEOTIDE SEQUENCE</scope>
    <source>
        <strain evidence="2">SMH2532-1</strain>
    </source>
</reference>
<proteinExistence type="predicted"/>
<organism evidence="2 3">
    <name type="scientific">Cercophora newfieldiana</name>
    <dbReference type="NCBI Taxonomy" id="92897"/>
    <lineage>
        <taxon>Eukaryota</taxon>
        <taxon>Fungi</taxon>
        <taxon>Dikarya</taxon>
        <taxon>Ascomycota</taxon>
        <taxon>Pezizomycotina</taxon>
        <taxon>Sordariomycetes</taxon>
        <taxon>Sordariomycetidae</taxon>
        <taxon>Sordariales</taxon>
        <taxon>Lasiosphaeriaceae</taxon>
        <taxon>Cercophora</taxon>
    </lineage>
</organism>
<gene>
    <name evidence="2" type="ORF">B0T16DRAFT_495588</name>
</gene>
<dbReference type="Pfam" id="PF20150">
    <property type="entry name" value="2EXR"/>
    <property type="match status" value="1"/>
</dbReference>
<dbReference type="AlphaFoldDB" id="A0AA39XW75"/>
<evidence type="ECO:0000313" key="2">
    <source>
        <dbReference type="EMBL" id="KAK0640736.1"/>
    </source>
</evidence>
<dbReference type="EMBL" id="JAULSV010000006">
    <property type="protein sequence ID" value="KAK0640736.1"/>
    <property type="molecule type" value="Genomic_DNA"/>
</dbReference>
<protein>
    <recommendedName>
        <fullName evidence="1">2EXR domain-containing protein</fullName>
    </recommendedName>
</protein>
<feature type="domain" description="2EXR" evidence="1">
    <location>
        <begin position="5"/>
        <end position="142"/>
    </location>
</feature>
<name>A0AA39XW75_9PEZI</name>
<dbReference type="InterPro" id="IPR045518">
    <property type="entry name" value="2EXR"/>
</dbReference>
<keyword evidence="3" id="KW-1185">Reference proteome</keyword>